<dbReference type="InterPro" id="IPR023210">
    <property type="entry name" value="NADP_OxRdtase_dom"/>
</dbReference>
<dbReference type="Pfam" id="PF00248">
    <property type="entry name" value="Aldo_ket_red"/>
    <property type="match status" value="1"/>
</dbReference>
<accession>A0A2P6V2S3</accession>
<evidence type="ECO:0000259" key="2">
    <source>
        <dbReference type="Pfam" id="PF00248"/>
    </source>
</evidence>
<dbReference type="Gene3D" id="3.20.20.100">
    <property type="entry name" value="NADP-dependent oxidoreductase domain"/>
    <property type="match status" value="1"/>
</dbReference>
<name>A0A2P6V2S3_9CHLO</name>
<gene>
    <name evidence="3" type="ORF">C2E20_8018</name>
</gene>
<keyword evidence="1" id="KW-0560">Oxidoreductase</keyword>
<dbReference type="EMBL" id="LHPF02000038">
    <property type="protein sequence ID" value="PSC68389.1"/>
    <property type="molecule type" value="Genomic_DNA"/>
</dbReference>
<dbReference type="PROSITE" id="PS00062">
    <property type="entry name" value="ALDOKETO_REDUCTASE_2"/>
    <property type="match status" value="1"/>
</dbReference>
<dbReference type="GO" id="GO:0016491">
    <property type="term" value="F:oxidoreductase activity"/>
    <property type="evidence" value="ECO:0007669"/>
    <property type="project" value="UniProtKB-KW"/>
</dbReference>
<organism evidence="3 4">
    <name type="scientific">Micractinium conductrix</name>
    <dbReference type="NCBI Taxonomy" id="554055"/>
    <lineage>
        <taxon>Eukaryota</taxon>
        <taxon>Viridiplantae</taxon>
        <taxon>Chlorophyta</taxon>
        <taxon>core chlorophytes</taxon>
        <taxon>Trebouxiophyceae</taxon>
        <taxon>Chlorellales</taxon>
        <taxon>Chlorellaceae</taxon>
        <taxon>Chlorella clade</taxon>
        <taxon>Micractinium</taxon>
    </lineage>
</organism>
<dbReference type="OrthoDB" id="37537at2759"/>
<dbReference type="PRINTS" id="PR00069">
    <property type="entry name" value="ALDKETRDTASE"/>
</dbReference>
<feature type="domain" description="NADP-dependent oxidoreductase" evidence="2">
    <location>
        <begin position="26"/>
        <end position="250"/>
    </location>
</feature>
<dbReference type="InterPro" id="IPR050791">
    <property type="entry name" value="Aldo-Keto_reductase"/>
</dbReference>
<sequence length="261" mass="27449">MRPADGAEATANSVPSGAGGTGLQPVVCTKYIPLPWRLFEPCSMMGALRASVSRLEVEAVDLYLVHSPMATFNSIKTLANALGDAVESGLTKHVGVSNYSEAEVRETHRVLAERGIQLAANQVEFSLCHALPARNGLLDACTELGVGAMAYSPMAMGRLTGKYTSESQPKGARRFGNYGFERIQPIVDRLTQLGEQHGGKTPAQVSLNYLICKGAVPIPGAKNASQAAGNAGALGWRLSSGDVAELDELAIEGALKFGQHG</sequence>
<proteinExistence type="predicted"/>
<evidence type="ECO:0000313" key="4">
    <source>
        <dbReference type="Proteomes" id="UP000239649"/>
    </source>
</evidence>
<dbReference type="PANTHER" id="PTHR43625:SF88">
    <property type="entry name" value="OS07G0143000 PROTEIN"/>
    <property type="match status" value="1"/>
</dbReference>
<keyword evidence="4" id="KW-1185">Reference proteome</keyword>
<dbReference type="AlphaFoldDB" id="A0A2P6V2S3"/>
<dbReference type="SUPFAM" id="SSF51430">
    <property type="entry name" value="NAD(P)-linked oxidoreductase"/>
    <property type="match status" value="1"/>
</dbReference>
<dbReference type="InterPro" id="IPR018170">
    <property type="entry name" value="Aldo/ket_reductase_CS"/>
</dbReference>
<dbReference type="InterPro" id="IPR036812">
    <property type="entry name" value="NAD(P)_OxRdtase_dom_sf"/>
</dbReference>
<reference evidence="3 4" key="1">
    <citation type="journal article" date="2018" name="Plant J.">
        <title>Genome sequences of Chlorella sorokiniana UTEX 1602 and Micractinium conductrix SAG 241.80: implications to maltose excretion by a green alga.</title>
        <authorList>
            <person name="Arriola M.B."/>
            <person name="Velmurugan N."/>
            <person name="Zhang Y."/>
            <person name="Plunkett M.H."/>
            <person name="Hondzo H."/>
            <person name="Barney B.M."/>
        </authorList>
    </citation>
    <scope>NUCLEOTIDE SEQUENCE [LARGE SCALE GENOMIC DNA]</scope>
    <source>
        <strain evidence="3 4">SAG 241.80</strain>
    </source>
</reference>
<dbReference type="InterPro" id="IPR020471">
    <property type="entry name" value="AKR"/>
</dbReference>
<dbReference type="PANTHER" id="PTHR43625">
    <property type="entry name" value="AFLATOXIN B1 ALDEHYDE REDUCTASE"/>
    <property type="match status" value="1"/>
</dbReference>
<dbReference type="Proteomes" id="UP000239649">
    <property type="component" value="Unassembled WGS sequence"/>
</dbReference>
<dbReference type="GO" id="GO:0005737">
    <property type="term" value="C:cytoplasm"/>
    <property type="evidence" value="ECO:0007669"/>
    <property type="project" value="TreeGrafter"/>
</dbReference>
<evidence type="ECO:0000313" key="3">
    <source>
        <dbReference type="EMBL" id="PSC68389.1"/>
    </source>
</evidence>
<evidence type="ECO:0000256" key="1">
    <source>
        <dbReference type="ARBA" id="ARBA00023002"/>
    </source>
</evidence>
<protein>
    <submittedName>
        <fullName evidence="3">2,5-didehydrogluconate reductase</fullName>
    </submittedName>
</protein>
<dbReference type="STRING" id="554055.A0A2P6V2S3"/>
<comment type="caution">
    <text evidence="3">The sequence shown here is derived from an EMBL/GenBank/DDBJ whole genome shotgun (WGS) entry which is preliminary data.</text>
</comment>